<feature type="domain" description="B30.2/SPRY" evidence="8">
    <location>
        <begin position="1316"/>
        <end position="1528"/>
    </location>
</feature>
<dbReference type="InterPro" id="IPR001870">
    <property type="entry name" value="B30.2/SPRY"/>
</dbReference>
<dbReference type="GO" id="GO:0042383">
    <property type="term" value="C:sarcolemma"/>
    <property type="evidence" value="ECO:0007669"/>
    <property type="project" value="TreeGrafter"/>
</dbReference>
<sequence length="1933" mass="217483">MAEGADGEEEIQFLRTDDQVVLQCTASILKEQIKLCLSCEGFGNRLCFLETTSNAQNVPPDLAICCFILEQSLSVRALQEMLSNSSVDEAVDLDKWSSQGGGHRTLLYGHAILLKHTHSSMYLSCLTTSRSLTDKLAFDVGLQEDSTGEACWWTIHPASKQRSEGEKVRVGDDLILVSVSSERYLHLSYASGDLMVDASFMQTLWTMTPVMSGCELAEGFLTGGYVLRLFHGHMDECLAIPGAEQGDDPRRVAHYEGGAVCSHARSLWRLEPLRIGWSGGHIKWGQSFRIRHITTGRYLCLDEEKGLLLVDPEKAVSKMSAFCFRISKEKIEVTQKRDVEGMGIPEIKYGESMCFVQHVSTGLWLTYAAVDAKSARLGPLKRKAILHKEGHMDDALTVARSQTEESQAARMIHSTTGLFNQFIKGLDALSGKNKSSNPPSLPMDAVVLYLQDLIFYFRPPEEELEHEDKQFKLRSLKNRQNLFQEEGMITHVLDCVDRLNVYNTAAHFSEYAGEEAAESWKEIVNLLYELLGILEVLYCVLIESPEVLNIIQENHIKSIISLLDKHGRNHKVLDVLCSLCVCNGVAVRSNQNLITENLLPGRDLLLQTNIINYVTSMRPNIFLGTCEGSTQYKKWYFEVMVDHVEPFLTAQAYHLRVGWALTEGYSPYPGGGEGWGANGVGDDLYSYSFDGLNLWSGRVPRHVATPNQHILAAEDVISCCLDLSVPSISFRINGYPVQGMFENFNLDGLFFPAVSFSAGVKLRFLLGGRHGDFKFQPPPGYAPCYEAVLPRDRLRIEPIKEYKHDFEGIRNLLGPTQSLSHTAFTPCPVDTIQIVLPPHLERIREKLAENSHELWAVTRIEQGWTYGPFRDDNKKLHPCLVDFQSLPEPEKNYNLAMSGETLKTLLALGCHVGMGDEKAEENLKKNKLPKTYMQSSGYKPAPLDLNHVKLTPNQNTLVERLAENGHNVWARDRVRQGWTYSIVQDIMNKRNPRLVPYNLLDEKTKKTNRDTVCAAVRTLIGYGYNIEPPDQEGCIGPGSTRGDKIRVFRAEKSYAVTQGKWYFEFEAVTVGEMRVGWARPNVRADTELGADEFAYVFNGFKAQRWHVGNESFGRQWLSGDVVGCMIDLTEMNIMFTLNGEMLISDSGSEMAFKDIEIGEGFIPVCSLGLSQVGRINLGQNVSSLRYFTICGLQEGFEPFAINMKRDITMWFSKSLPEFNIVPTDHPHIEVSRVDGTVESAPCLKATHKTFGSQNANTDLLFFRLSMPVEFHETFKVTAGTTLLTRTLTNPEDEVIEVDPDSDFEILKKSATRNEQEEEKKEPSVPKEIPKNGENEKDASTEKSKKKGFLFKAKKAALMSSPPIVPTMPRLMEDVVPDDRDDVDIILNTTTYYYSVRVFAGQEPSGVWVGWITPDYHQYDLHFDISKVRNVTVTVGDDKGNIHGSIKRSNCYMVCGGEFSSSQQTRVSQEDFVIGCLIDLDTGLMTFTANGKEINTFYQVEPNTKLFPAVFVLPSSQNMIQFELGKLKNIMPISAAMFRSERKNAVPQCPPRLDVQMLTPVIWSRMPNHFLAPETGRISERLGWVVQCKEPLTMMALHIPEENRCIDILELSERMDLLKFHYHTLKLYGSVCALGNNRVAHALCSHVDESQLFYSIENTYLPGPMRSGFYDLLISMHLESAKRNRLGTNKEFIVPMTDETRSITLYSDKSHALPGVGLTTCLRPKLHFSSIGFVGTDQDIYTLSPVIPLQVLKTKALNMLTEAVQDGGQAMRDPVGGSVEFHFVPILKLISTLLIMGVFDDEDVTHILKMIEPTVFSSKKDEEPADESAKSKEEKDQKAPPKPGAVKEGQQEAAEEEEEEEYEDDGLGEDEEEEEFEEEEELEEAESIMPRNDVVKKIEQTNGEKGAEETEKEMKLQRLKKGKLKNIWSKDFSR</sequence>
<dbReference type="Gene3D" id="1.10.490.160">
    <property type="match status" value="1"/>
</dbReference>
<dbReference type="Pfam" id="PF00622">
    <property type="entry name" value="SPRY"/>
    <property type="match status" value="3"/>
</dbReference>
<organism evidence="10 11">
    <name type="scientific">Pleuronectes platessa</name>
    <name type="common">European plaice</name>
    <dbReference type="NCBI Taxonomy" id="8262"/>
    <lineage>
        <taxon>Eukaryota</taxon>
        <taxon>Metazoa</taxon>
        <taxon>Chordata</taxon>
        <taxon>Craniata</taxon>
        <taxon>Vertebrata</taxon>
        <taxon>Euteleostomi</taxon>
        <taxon>Actinopterygii</taxon>
        <taxon>Neopterygii</taxon>
        <taxon>Teleostei</taxon>
        <taxon>Neoteleostei</taxon>
        <taxon>Acanthomorphata</taxon>
        <taxon>Carangaria</taxon>
        <taxon>Pleuronectiformes</taxon>
        <taxon>Pleuronectoidei</taxon>
        <taxon>Pleuronectidae</taxon>
        <taxon>Pleuronectes</taxon>
    </lineage>
</organism>
<comment type="caution">
    <text evidence="10">The sequence shown here is derived from an EMBL/GenBank/DDBJ whole genome shotgun (WGS) entry which is preliminary data.</text>
</comment>
<keyword evidence="2" id="KW-0813">Transport</keyword>
<dbReference type="InterPro" id="IPR003877">
    <property type="entry name" value="SPRY_dom"/>
</dbReference>
<feature type="domain" description="MIR" evidence="9">
    <location>
        <begin position="165"/>
        <end position="210"/>
    </location>
</feature>
<dbReference type="InterPro" id="IPR015925">
    <property type="entry name" value="Ryanodine_IP3_receptor"/>
</dbReference>
<dbReference type="Pfam" id="PF01365">
    <property type="entry name" value="RYDR_ITPR"/>
    <property type="match status" value="2"/>
</dbReference>
<keyword evidence="3" id="KW-0107">Calcium channel</keyword>
<protein>
    <recommendedName>
        <fullName evidence="12">Skeletal muscle ryanodine receptor</fullName>
    </recommendedName>
</protein>
<dbReference type="FunFam" id="1.10.490.160:FF:000001">
    <property type="entry name" value="Ryanodine receptor 2 (Cardiac)"/>
    <property type="match status" value="1"/>
</dbReference>
<dbReference type="SUPFAM" id="SSF49899">
    <property type="entry name" value="Concanavalin A-like lectins/glucanases"/>
    <property type="match status" value="3"/>
</dbReference>
<keyword evidence="6" id="KW-0703">Sarcoplasmic reticulum</keyword>
<accession>A0A9N7TZ38</accession>
<dbReference type="InterPro" id="IPR043136">
    <property type="entry name" value="B30.2/SPRY_sf"/>
</dbReference>
<dbReference type="InterPro" id="IPR035764">
    <property type="entry name" value="SPRY2_RyR"/>
</dbReference>
<dbReference type="GO" id="GO:0030018">
    <property type="term" value="C:Z disc"/>
    <property type="evidence" value="ECO:0007669"/>
    <property type="project" value="TreeGrafter"/>
</dbReference>
<evidence type="ECO:0000256" key="2">
    <source>
        <dbReference type="ARBA" id="ARBA00022568"/>
    </source>
</evidence>
<feature type="compositionally biased region" description="Basic and acidic residues" evidence="7">
    <location>
        <begin position="1817"/>
        <end position="1838"/>
    </location>
</feature>
<dbReference type="CDD" id="cd12879">
    <property type="entry name" value="SPRY3_RyR"/>
    <property type="match status" value="1"/>
</dbReference>
<evidence type="ECO:0000256" key="7">
    <source>
        <dbReference type="SAM" id="MobiDB-lite"/>
    </source>
</evidence>
<feature type="compositionally biased region" description="Acidic residues" evidence="7">
    <location>
        <begin position="1852"/>
        <end position="1885"/>
    </location>
</feature>
<evidence type="ECO:0000313" key="11">
    <source>
        <dbReference type="Proteomes" id="UP001153269"/>
    </source>
</evidence>
<feature type="region of interest" description="Disordered" evidence="7">
    <location>
        <begin position="1817"/>
        <end position="1894"/>
    </location>
</feature>
<feature type="domain" description="MIR" evidence="9">
    <location>
        <begin position="218"/>
        <end position="273"/>
    </location>
</feature>
<dbReference type="InterPro" id="IPR003032">
    <property type="entry name" value="Ryanodine_rcpt"/>
</dbReference>
<dbReference type="FunFam" id="2.60.120.920:FF:000002">
    <property type="entry name" value="ryanodine receptor isoform X2"/>
    <property type="match status" value="1"/>
</dbReference>
<dbReference type="GO" id="GO:0005790">
    <property type="term" value="C:smooth endoplasmic reticulum"/>
    <property type="evidence" value="ECO:0007669"/>
    <property type="project" value="TreeGrafter"/>
</dbReference>
<evidence type="ECO:0000256" key="1">
    <source>
        <dbReference type="ARBA" id="ARBA00004326"/>
    </source>
</evidence>
<feature type="domain" description="MIR" evidence="9">
    <location>
        <begin position="103"/>
        <end position="158"/>
    </location>
</feature>
<evidence type="ECO:0000256" key="3">
    <source>
        <dbReference type="ARBA" id="ARBA00022673"/>
    </source>
</evidence>
<dbReference type="GO" id="GO:0033017">
    <property type="term" value="C:sarcoplasmic reticulum membrane"/>
    <property type="evidence" value="ECO:0007669"/>
    <property type="project" value="UniProtKB-SubCell"/>
</dbReference>
<dbReference type="Pfam" id="PF02026">
    <property type="entry name" value="RyR"/>
    <property type="match status" value="2"/>
</dbReference>
<keyword evidence="3" id="KW-0407">Ion channel</keyword>
<dbReference type="PROSITE" id="PS50188">
    <property type="entry name" value="B302_SPRY"/>
    <property type="match status" value="3"/>
</dbReference>
<dbReference type="Gene3D" id="2.60.120.920">
    <property type="match status" value="3"/>
</dbReference>
<reference evidence="10" key="1">
    <citation type="submission" date="2020-03" db="EMBL/GenBank/DDBJ databases">
        <authorList>
            <person name="Weist P."/>
        </authorList>
    </citation>
    <scope>NUCLEOTIDE SEQUENCE</scope>
</reference>
<dbReference type="CDD" id="cd12878">
    <property type="entry name" value="SPRY2_RyR"/>
    <property type="match status" value="1"/>
</dbReference>
<keyword evidence="4" id="KW-0677">Repeat</keyword>
<dbReference type="FunFam" id="1.25.10.30:FF:000002">
    <property type="entry name" value="ryanodine receptor isoform X2"/>
    <property type="match status" value="1"/>
</dbReference>
<dbReference type="InterPro" id="IPR048581">
    <property type="entry name" value="RYDR_Jsol"/>
</dbReference>
<dbReference type="SMART" id="SM00472">
    <property type="entry name" value="MIR"/>
    <property type="match status" value="4"/>
</dbReference>
<feature type="region of interest" description="Disordered" evidence="7">
    <location>
        <begin position="1310"/>
        <end position="1343"/>
    </location>
</feature>
<keyword evidence="11" id="KW-1185">Reference proteome</keyword>
<name>A0A9N7TZ38_PLEPL</name>
<dbReference type="Gene3D" id="2.80.10.50">
    <property type="match status" value="2"/>
</dbReference>
<dbReference type="PANTHER" id="PTHR46399">
    <property type="entry name" value="B30.2/SPRY DOMAIN-CONTAINING PROTEIN"/>
    <property type="match status" value="1"/>
</dbReference>
<dbReference type="InterPro" id="IPR035761">
    <property type="entry name" value="SPRY1_RyR"/>
</dbReference>
<dbReference type="Pfam" id="PF08709">
    <property type="entry name" value="Ins145_P3_rec"/>
    <property type="match status" value="1"/>
</dbReference>
<dbReference type="GO" id="GO:0005219">
    <property type="term" value="F:ryanodine-sensitive calcium-release channel activity"/>
    <property type="evidence" value="ECO:0007669"/>
    <property type="project" value="InterPro"/>
</dbReference>
<keyword evidence="5" id="KW-0106">Calcium</keyword>
<dbReference type="SUPFAM" id="SSF82109">
    <property type="entry name" value="MIR domain"/>
    <property type="match status" value="2"/>
</dbReference>
<dbReference type="InterPro" id="IPR013333">
    <property type="entry name" value="Ryan_recept"/>
</dbReference>
<dbReference type="EMBL" id="CADEAL010000513">
    <property type="protein sequence ID" value="CAB1421272.1"/>
    <property type="molecule type" value="Genomic_DNA"/>
</dbReference>
<feature type="domain" description="MIR" evidence="9">
    <location>
        <begin position="279"/>
        <end position="329"/>
    </location>
</feature>
<evidence type="ECO:0000256" key="6">
    <source>
        <dbReference type="ARBA" id="ARBA00022951"/>
    </source>
</evidence>
<dbReference type="CDD" id="cd12877">
    <property type="entry name" value="SPRY1_RyR"/>
    <property type="match status" value="1"/>
</dbReference>
<gene>
    <name evidence="10" type="ORF">PLEPLA_LOCUS9154</name>
</gene>
<proteinExistence type="predicted"/>
<dbReference type="PROSITE" id="PS50919">
    <property type="entry name" value="MIR"/>
    <property type="match status" value="4"/>
</dbReference>
<dbReference type="GO" id="GO:0034704">
    <property type="term" value="C:calcium channel complex"/>
    <property type="evidence" value="ECO:0007669"/>
    <property type="project" value="TreeGrafter"/>
</dbReference>
<dbReference type="InterPro" id="IPR036300">
    <property type="entry name" value="MIR_dom_sf"/>
</dbReference>
<dbReference type="Gene3D" id="1.25.10.30">
    <property type="entry name" value="IP3 receptor type 1 binding core, RIH domain"/>
    <property type="match status" value="1"/>
</dbReference>
<dbReference type="SMART" id="SM00449">
    <property type="entry name" value="SPRY"/>
    <property type="match status" value="3"/>
</dbReference>
<evidence type="ECO:0000313" key="10">
    <source>
        <dbReference type="EMBL" id="CAB1421272.1"/>
    </source>
</evidence>
<comment type="subcellular location">
    <subcellularLocation>
        <location evidence="1">Sarcoplasmic reticulum membrane</location>
        <topology evidence="1">Multi-pass membrane protein</topology>
    </subcellularLocation>
</comment>
<evidence type="ECO:0000256" key="4">
    <source>
        <dbReference type="ARBA" id="ARBA00022737"/>
    </source>
</evidence>
<dbReference type="GO" id="GO:0014808">
    <property type="term" value="P:release of sequestered calcium ion into cytosol by sarcoplasmic reticulum"/>
    <property type="evidence" value="ECO:0007669"/>
    <property type="project" value="TreeGrafter"/>
</dbReference>
<dbReference type="InterPro" id="IPR035762">
    <property type="entry name" value="SPRY3_RyR"/>
</dbReference>
<feature type="compositionally biased region" description="Basic and acidic residues" evidence="7">
    <location>
        <begin position="1310"/>
        <end position="1342"/>
    </location>
</feature>
<dbReference type="FunFam" id="2.80.10.50:FF:000006">
    <property type="entry name" value="Ryanodine receptor 2 (Cardiac)"/>
    <property type="match status" value="1"/>
</dbReference>
<dbReference type="InterPro" id="IPR014821">
    <property type="entry name" value="Ins145_P3_rcpt"/>
</dbReference>
<dbReference type="InterPro" id="IPR000699">
    <property type="entry name" value="RIH_dom"/>
</dbReference>
<dbReference type="Gene3D" id="6.20.350.10">
    <property type="match status" value="1"/>
</dbReference>
<keyword evidence="2" id="KW-0109">Calcium transport</keyword>
<dbReference type="Pfam" id="PF02815">
    <property type="entry name" value="MIR"/>
    <property type="match status" value="1"/>
</dbReference>
<keyword evidence="2" id="KW-0406">Ion transport</keyword>
<dbReference type="GO" id="GO:0006941">
    <property type="term" value="P:striated muscle contraction"/>
    <property type="evidence" value="ECO:0007669"/>
    <property type="project" value="TreeGrafter"/>
</dbReference>
<dbReference type="Proteomes" id="UP001153269">
    <property type="component" value="Unassembled WGS sequence"/>
</dbReference>
<evidence type="ECO:0000259" key="8">
    <source>
        <dbReference type="PROSITE" id="PS50188"/>
    </source>
</evidence>
<dbReference type="PRINTS" id="PR00795">
    <property type="entry name" value="RYANODINER"/>
</dbReference>
<dbReference type="FunFam" id="2.60.120.920:FF:000019">
    <property type="entry name" value="Ryanodine receptor 1 (skeletal)"/>
    <property type="match status" value="1"/>
</dbReference>
<evidence type="ECO:0000256" key="5">
    <source>
        <dbReference type="ARBA" id="ARBA00022837"/>
    </source>
</evidence>
<dbReference type="PANTHER" id="PTHR46399:SF6">
    <property type="entry name" value="RYANODINE RECEPTOR 1 ISOFORM X1"/>
    <property type="match status" value="1"/>
</dbReference>
<dbReference type="FunFam" id="2.60.120.920:FF:000003">
    <property type="entry name" value="ryanodine receptor isoform X2"/>
    <property type="match status" value="1"/>
</dbReference>
<dbReference type="InterPro" id="IPR013320">
    <property type="entry name" value="ConA-like_dom_sf"/>
</dbReference>
<dbReference type="InterPro" id="IPR016093">
    <property type="entry name" value="MIR_motif"/>
</dbReference>
<dbReference type="Pfam" id="PF21119">
    <property type="entry name" value="RYDR_Jsol"/>
    <property type="match status" value="1"/>
</dbReference>
<evidence type="ECO:0008006" key="12">
    <source>
        <dbReference type="Google" id="ProtNLM"/>
    </source>
</evidence>
<dbReference type="FunFam" id="2.80.10.50:FF:000009">
    <property type="entry name" value="Ryanodine receptor 1 (skeletal)"/>
    <property type="match status" value="1"/>
</dbReference>
<evidence type="ECO:0000259" key="9">
    <source>
        <dbReference type="PROSITE" id="PS50919"/>
    </source>
</evidence>
<feature type="domain" description="B30.2/SPRY" evidence="8">
    <location>
        <begin position="987"/>
        <end position="1182"/>
    </location>
</feature>
<feature type="domain" description="B30.2/SPRY" evidence="8">
    <location>
        <begin position="572"/>
        <end position="771"/>
    </location>
</feature>